<evidence type="ECO:0000256" key="1">
    <source>
        <dbReference type="ARBA" id="ARBA00004251"/>
    </source>
</evidence>
<evidence type="ECO:0000256" key="6">
    <source>
        <dbReference type="ARBA" id="ARBA00022729"/>
    </source>
</evidence>
<gene>
    <name evidence="14" type="ORF">VitviT2T_022233</name>
</gene>
<evidence type="ECO:0000256" key="10">
    <source>
        <dbReference type="ARBA" id="ARBA00023170"/>
    </source>
</evidence>
<keyword evidence="9" id="KW-0472">Membrane</keyword>
<keyword evidence="5" id="KW-0812">Transmembrane</keyword>
<dbReference type="Pfam" id="PF00560">
    <property type="entry name" value="LRR_1"/>
    <property type="match status" value="6"/>
</dbReference>
<keyword evidence="3" id="KW-1003">Cell membrane</keyword>
<dbReference type="SUPFAM" id="SSF52058">
    <property type="entry name" value="L domain-like"/>
    <property type="match status" value="3"/>
</dbReference>
<accession>A0ABY9DAM6</accession>
<evidence type="ECO:0000256" key="7">
    <source>
        <dbReference type="ARBA" id="ARBA00022737"/>
    </source>
</evidence>
<dbReference type="PANTHER" id="PTHR48063:SF16">
    <property type="entry name" value="LRR RECEPTOR-LIKE SERINE_THREONINE-PROTEIN KINASE GSO1"/>
    <property type="match status" value="1"/>
</dbReference>
<keyword evidence="11" id="KW-0325">Glycoprotein</keyword>
<keyword evidence="6 12" id="KW-0732">Signal</keyword>
<dbReference type="SMART" id="SM00369">
    <property type="entry name" value="LRR_TYP"/>
    <property type="match status" value="13"/>
</dbReference>
<feature type="chain" id="PRO_5046920288" description="Leucine-rich repeat-containing N-terminal plant-type domain-containing protein" evidence="12">
    <location>
        <begin position="26"/>
        <end position="1297"/>
    </location>
</feature>
<name>A0ABY9DAM6_VITVI</name>
<evidence type="ECO:0000256" key="12">
    <source>
        <dbReference type="SAM" id="SignalP"/>
    </source>
</evidence>
<evidence type="ECO:0000256" key="11">
    <source>
        <dbReference type="ARBA" id="ARBA00023180"/>
    </source>
</evidence>
<dbReference type="PRINTS" id="PR00019">
    <property type="entry name" value="LEURICHRPT"/>
</dbReference>
<feature type="domain" description="Leucine-rich repeat-containing N-terminal plant-type" evidence="13">
    <location>
        <begin position="43"/>
        <end position="78"/>
    </location>
</feature>
<dbReference type="Proteomes" id="UP001227230">
    <property type="component" value="Chromosome 14"/>
</dbReference>
<sequence length="1297" mass="143249">MANINASIHFLLLIFLSSTFLYLETVKLGSCNGVLNVSCTEIERKALVDFKQGLTDPSGRLSSWVGLDCCRWSGVVCSQRVPRVIKLKLRNQYVRSPEANDEDTGAFEDDYGAAHAFGCEISHSLLDLKDLRYLDLSMNNFGGLKIPKFIGSFKRLRYLNLSGASFGGTIPPHLGNLSSLLYLDLNSYSLESVENDLHWLSGLSSLRHLNLGNIDFSKAAAYWHRAVNSLSSLLELRLPGCGLSSLPDLSLPFGNVTSLSVLDLSTNGFNSSIPLWLFNFSSLAYLDLNSNSLQGSVPEGFGYLISFKYIDFSSNLFIGHLPRDLGKLFNLRTLKLSFNSISGEITEFMDGLSECVNSSRLESLDLGFNYKLGGFLPNSLGHLKNLKSLHLWNNSFVGSIPNSIGNLSSLQGFYISKNQMNGIIPESVGQLSALVAVDLSENPWVGVVTESHFSNLTSLTELAIKKSSPNITLVFNLELLDVANNQMSGRVPNSLKFPENAVVDLSSNRFHDPFPHFSSNLSSLYLRDNLFSGPIPRDVGKTMLWLTNFDVSWNSLNGTIPLSIGKITGLASLVLSNNHLSGEIPLIWNDKPDLYIVDMENNSLSGEIPSSMGILNSLMFLILSGNKLSGEIPSSLQNCKDMDSFDLGDNRLSGNLPSWIGEMQSLLILRLRSNLFDGNIPSQMCILSHLHILDLAHNNLSESVPFCLGNLSGMATEISNERYEGQLSVVMKGRELIYQNTLYLVNSIDLSDNNISGKLSEIRNLSRLGTLNLSRNHLTGNIPEDVGSLSQLETLDLSRNQLSGLIPPNMVSMTSLNHLNLSYNRLSGKIPTSNQFQTFNDPSIYRNNLALCGEPLAMKCPGDDGATTDSSGCCRGDHHRAASFETERVVLLKFKQGLTDSSHRLSSWVGEDCCKWRGVICNHKSLHVIKLNLRSLNDDGTHGKLGDEISHSLKYLNQLDLSLNNFEGTRIPKLIGSLEKLRYLNLSGASFSGPIPPQLGNLSRLIYLDIKEYFDFNTYPDESSQNDLQWILSLSSLRHLNLGEVNLSRAFAYWLHVVSKLPLSELHLPSCGLSVLPRSLPSSNLTSLSMLVLSNNGFNSTIPHWLFQLGNLVYLDLNFNNLRGSILDAFANRTCLESLRKMGSLCNLKTLILSENDLNREITEMIHVLSGCNKCSLENLNLGLNELGGLLPNSLGNLCNLQSLLLWENSFVGSIPNSIGNLSHMKELYLSNNQMNGTIPETLGQLHELAALDVSENSWREGVLMEAHLSNLTNLKELSIAKFASRSRPQIGHPYQY</sequence>
<feature type="signal peptide" evidence="12">
    <location>
        <begin position="1"/>
        <end position="25"/>
    </location>
</feature>
<evidence type="ECO:0000256" key="2">
    <source>
        <dbReference type="ARBA" id="ARBA00009592"/>
    </source>
</evidence>
<evidence type="ECO:0000313" key="14">
    <source>
        <dbReference type="EMBL" id="WKA04176.1"/>
    </source>
</evidence>
<dbReference type="PANTHER" id="PTHR48063">
    <property type="entry name" value="LRR RECEPTOR-LIKE KINASE"/>
    <property type="match status" value="1"/>
</dbReference>
<dbReference type="Pfam" id="PF08263">
    <property type="entry name" value="LRRNT_2"/>
    <property type="match status" value="2"/>
</dbReference>
<protein>
    <recommendedName>
        <fullName evidence="13">Leucine-rich repeat-containing N-terminal plant-type domain-containing protein</fullName>
    </recommendedName>
</protein>
<dbReference type="SUPFAM" id="SSF52047">
    <property type="entry name" value="RNI-like"/>
    <property type="match status" value="1"/>
</dbReference>
<keyword evidence="10" id="KW-0675">Receptor</keyword>
<evidence type="ECO:0000256" key="4">
    <source>
        <dbReference type="ARBA" id="ARBA00022614"/>
    </source>
</evidence>
<keyword evidence="7" id="KW-0677">Repeat</keyword>
<keyword evidence="8" id="KW-1133">Transmembrane helix</keyword>
<comment type="subcellular location">
    <subcellularLocation>
        <location evidence="1">Cell membrane</location>
        <topology evidence="1">Single-pass type I membrane protein</topology>
    </subcellularLocation>
</comment>
<dbReference type="Pfam" id="PF13855">
    <property type="entry name" value="LRR_8"/>
    <property type="match status" value="3"/>
</dbReference>
<keyword evidence="4" id="KW-0433">Leucine-rich repeat</keyword>
<evidence type="ECO:0000256" key="8">
    <source>
        <dbReference type="ARBA" id="ARBA00022989"/>
    </source>
</evidence>
<keyword evidence="15" id="KW-1185">Reference proteome</keyword>
<dbReference type="InterPro" id="IPR001611">
    <property type="entry name" value="Leu-rich_rpt"/>
</dbReference>
<dbReference type="InterPro" id="IPR013210">
    <property type="entry name" value="LRR_N_plant-typ"/>
</dbReference>
<reference evidence="14 15" key="1">
    <citation type="journal article" date="2023" name="Hortic Res">
        <title>The complete reference genome for grapevine (Vitis vinifera L.) genetics and breeding.</title>
        <authorList>
            <person name="Shi X."/>
            <person name="Cao S."/>
            <person name="Wang X."/>
            <person name="Huang S."/>
            <person name="Wang Y."/>
            <person name="Liu Z."/>
            <person name="Liu W."/>
            <person name="Leng X."/>
            <person name="Peng Y."/>
            <person name="Wang N."/>
            <person name="Wang Y."/>
            <person name="Ma Z."/>
            <person name="Xu X."/>
            <person name="Zhang F."/>
            <person name="Xue H."/>
            <person name="Zhong H."/>
            <person name="Wang Y."/>
            <person name="Zhang K."/>
            <person name="Velt A."/>
            <person name="Avia K."/>
            <person name="Holtgrawe D."/>
            <person name="Grimplet J."/>
            <person name="Matus J.T."/>
            <person name="Ware D."/>
            <person name="Wu X."/>
            <person name="Wang H."/>
            <person name="Liu C."/>
            <person name="Fang Y."/>
            <person name="Rustenholz C."/>
            <person name="Cheng Z."/>
            <person name="Xiao H."/>
            <person name="Zhou Y."/>
        </authorList>
    </citation>
    <scope>NUCLEOTIDE SEQUENCE [LARGE SCALE GENOMIC DNA]</scope>
    <source>
        <strain evidence="15">cv. Pinot noir / PN40024</strain>
        <tissue evidence="14">Leaf</tissue>
    </source>
</reference>
<evidence type="ECO:0000313" key="15">
    <source>
        <dbReference type="Proteomes" id="UP001227230"/>
    </source>
</evidence>
<evidence type="ECO:0000256" key="5">
    <source>
        <dbReference type="ARBA" id="ARBA00022692"/>
    </source>
</evidence>
<evidence type="ECO:0000256" key="9">
    <source>
        <dbReference type="ARBA" id="ARBA00023136"/>
    </source>
</evidence>
<feature type="domain" description="Leucine-rich repeat-containing N-terminal plant-type" evidence="13">
    <location>
        <begin position="886"/>
        <end position="922"/>
    </location>
</feature>
<dbReference type="EMBL" id="CP126661">
    <property type="protein sequence ID" value="WKA04176.1"/>
    <property type="molecule type" value="Genomic_DNA"/>
</dbReference>
<comment type="similarity">
    <text evidence="2">Belongs to the RLP family.</text>
</comment>
<evidence type="ECO:0000259" key="13">
    <source>
        <dbReference type="Pfam" id="PF08263"/>
    </source>
</evidence>
<proteinExistence type="inferred from homology"/>
<organism evidence="14 15">
    <name type="scientific">Vitis vinifera</name>
    <name type="common">Grape</name>
    <dbReference type="NCBI Taxonomy" id="29760"/>
    <lineage>
        <taxon>Eukaryota</taxon>
        <taxon>Viridiplantae</taxon>
        <taxon>Streptophyta</taxon>
        <taxon>Embryophyta</taxon>
        <taxon>Tracheophyta</taxon>
        <taxon>Spermatophyta</taxon>
        <taxon>Magnoliopsida</taxon>
        <taxon>eudicotyledons</taxon>
        <taxon>Gunneridae</taxon>
        <taxon>Pentapetalae</taxon>
        <taxon>rosids</taxon>
        <taxon>Vitales</taxon>
        <taxon>Vitaceae</taxon>
        <taxon>Viteae</taxon>
        <taxon>Vitis</taxon>
    </lineage>
</organism>
<evidence type="ECO:0000256" key="3">
    <source>
        <dbReference type="ARBA" id="ARBA00022475"/>
    </source>
</evidence>
<dbReference type="InterPro" id="IPR003591">
    <property type="entry name" value="Leu-rich_rpt_typical-subtyp"/>
</dbReference>
<dbReference type="InterPro" id="IPR046956">
    <property type="entry name" value="RLP23-like"/>
</dbReference>
<dbReference type="InterPro" id="IPR032675">
    <property type="entry name" value="LRR_dom_sf"/>
</dbReference>
<dbReference type="Gene3D" id="3.80.10.10">
    <property type="entry name" value="Ribonuclease Inhibitor"/>
    <property type="match status" value="7"/>
</dbReference>